<gene>
    <name evidence="1" type="ORF">D0962_37800</name>
</gene>
<dbReference type="RefSeq" id="WP_163671982.1">
    <property type="nucleotide sequence ID" value="NZ_QZCE01000019.1"/>
</dbReference>
<name>A0A6M0SIK0_9CYAN</name>
<organism evidence="1 2">
    <name type="scientific">Adonisia turfae CCMR0082</name>
    <dbReference type="NCBI Taxonomy" id="2304604"/>
    <lineage>
        <taxon>Bacteria</taxon>
        <taxon>Bacillati</taxon>
        <taxon>Cyanobacteriota</taxon>
        <taxon>Adonisia</taxon>
        <taxon>Adonisia turfae</taxon>
    </lineage>
</organism>
<dbReference type="AlphaFoldDB" id="A0A6M0SIK0"/>
<protein>
    <submittedName>
        <fullName evidence="1">Uncharacterized protein</fullName>
    </submittedName>
</protein>
<accession>A0A6M0SIK0</accession>
<proteinExistence type="predicted"/>
<dbReference type="Proteomes" id="UP000473574">
    <property type="component" value="Unassembled WGS sequence"/>
</dbReference>
<sequence length="214" mass="23691">MQNTSATQRQHTLSDIAEGAGVNKRAVQGWLAKAKTQHGEVGEIIGTTRMFSNAERDILLSYQSKRQTTETPVNEPVTPTAITVIEGNHRETLANIDLNNDFDLGTLRSPLQTVQSYQDPMVMAKQILAQNQERVAAMNADLQRQQAQVNESAQAIAMVEQSNFHLMQQTLNYQMESRIQAMALNQNTTQLQQKIAIQQSLGKPSGGQSEQSQA</sequence>
<comment type="caution">
    <text evidence="1">The sequence shown here is derived from an EMBL/GenBank/DDBJ whole genome shotgun (WGS) entry which is preliminary data.</text>
</comment>
<evidence type="ECO:0000313" key="1">
    <source>
        <dbReference type="EMBL" id="NEZ68408.1"/>
    </source>
</evidence>
<reference evidence="1 2" key="1">
    <citation type="journal article" date="2020" name="Microb. Ecol.">
        <title>Ecogenomics of the Marine Benthic Filamentous Cyanobacterium Adonisia.</title>
        <authorList>
            <person name="Walter J.M."/>
            <person name="Coutinho F.H."/>
            <person name="Leomil L."/>
            <person name="Hargreaves P.I."/>
            <person name="Campeao M.E."/>
            <person name="Vieira V.V."/>
            <person name="Silva B.S."/>
            <person name="Fistarol G.O."/>
            <person name="Salomon P.S."/>
            <person name="Sawabe T."/>
            <person name="Mino S."/>
            <person name="Hosokawa M."/>
            <person name="Miyashita H."/>
            <person name="Maruyama F."/>
            <person name="van Verk M.C."/>
            <person name="Dutilh B.E."/>
            <person name="Thompson C.C."/>
            <person name="Thompson F.L."/>
        </authorList>
    </citation>
    <scope>NUCLEOTIDE SEQUENCE [LARGE SCALE GENOMIC DNA]</scope>
    <source>
        <strain evidence="1 2">CCMR0082</strain>
    </source>
</reference>
<dbReference type="EMBL" id="QZCE01000019">
    <property type="protein sequence ID" value="NEZ68408.1"/>
    <property type="molecule type" value="Genomic_DNA"/>
</dbReference>
<evidence type="ECO:0000313" key="2">
    <source>
        <dbReference type="Proteomes" id="UP000473574"/>
    </source>
</evidence>